<reference evidence="3 4" key="1">
    <citation type="journal article" date="2016" name="Nat. Commun.">
        <title>Thousands of microbial genomes shed light on interconnected biogeochemical processes in an aquifer system.</title>
        <authorList>
            <person name="Anantharaman K."/>
            <person name="Brown C.T."/>
            <person name="Hug L.A."/>
            <person name="Sharon I."/>
            <person name="Castelle C.J."/>
            <person name="Probst A.J."/>
            <person name="Thomas B.C."/>
            <person name="Singh A."/>
            <person name="Wilkins M.J."/>
            <person name="Karaoz U."/>
            <person name="Brodie E.L."/>
            <person name="Williams K.H."/>
            <person name="Hubbard S.S."/>
            <person name="Banfield J.F."/>
        </authorList>
    </citation>
    <scope>NUCLEOTIDE SEQUENCE [LARGE SCALE GENOMIC DNA]</scope>
</reference>
<dbReference type="Proteomes" id="UP000177199">
    <property type="component" value="Unassembled WGS sequence"/>
</dbReference>
<keyword evidence="1" id="KW-0812">Transmembrane</keyword>
<evidence type="ECO:0000259" key="2">
    <source>
        <dbReference type="Pfam" id="PF13231"/>
    </source>
</evidence>
<feature type="transmembrane region" description="Helical" evidence="1">
    <location>
        <begin position="272"/>
        <end position="291"/>
    </location>
</feature>
<feature type="transmembrane region" description="Helical" evidence="1">
    <location>
        <begin position="6"/>
        <end position="30"/>
    </location>
</feature>
<keyword evidence="1" id="KW-0472">Membrane</keyword>
<feature type="transmembrane region" description="Helical" evidence="1">
    <location>
        <begin position="194"/>
        <end position="212"/>
    </location>
</feature>
<organism evidence="3 4">
    <name type="scientific">Candidatus Roizmanbacteria bacterium RIFCSPHIGHO2_12_FULL_33_9</name>
    <dbReference type="NCBI Taxonomy" id="1802045"/>
    <lineage>
        <taxon>Bacteria</taxon>
        <taxon>Candidatus Roizmaniibacteriota</taxon>
    </lineage>
</organism>
<dbReference type="InterPro" id="IPR038731">
    <property type="entry name" value="RgtA/B/C-like"/>
</dbReference>
<feature type="transmembrane region" description="Helical" evidence="1">
    <location>
        <begin position="243"/>
        <end position="260"/>
    </location>
</feature>
<feature type="domain" description="Glycosyltransferase RgtA/B/C/D-like" evidence="2">
    <location>
        <begin position="60"/>
        <end position="201"/>
    </location>
</feature>
<feature type="transmembrane region" description="Helical" evidence="1">
    <location>
        <begin position="127"/>
        <end position="144"/>
    </location>
</feature>
<evidence type="ECO:0000256" key="1">
    <source>
        <dbReference type="SAM" id="Phobius"/>
    </source>
</evidence>
<feature type="transmembrane region" description="Helical" evidence="1">
    <location>
        <begin position="75"/>
        <end position="95"/>
    </location>
</feature>
<keyword evidence="1" id="KW-1133">Transmembrane helix</keyword>
<dbReference type="Pfam" id="PF13231">
    <property type="entry name" value="PMT_2"/>
    <property type="match status" value="1"/>
</dbReference>
<evidence type="ECO:0000313" key="3">
    <source>
        <dbReference type="EMBL" id="OGK29795.1"/>
    </source>
</evidence>
<sequence>MKKTFWIFLLLALGTFGFFLNIFYTPFLIWSEGVYKPWLFLNGFVLFRDVIWNRAGFDLYLLAGFYKLFGVNPLNFQIFIFISQAIIGIVMLLLLYRKSFQLAVTSYIVYILFAFLIYGTISQPAEILLGLFVFLIFFFYWEFIDKKSAKFLFFAGIATGFSLITKQTSLFVFIATLFLLLIYSKKNFLTNTKAYLLGTAVPVAGYVAYFMLNNALYDLYFNTIYVVLFPYRQNAPLWGLSEGIRLIGLHLAVLIPFALIKINNISKPIKTAVILFVLSLFGTLLPTFWSYRLISALPMFSIMTSIFLLQGYSVIKKGKNYLITTIVVLGFIAFLIQFRSYYLQSIKYISDHGGFFEQKYRLDAYREDDKKVTAWLKNNTGKNERVFNTVGNNLILFFSNRFPQNKYDTSMSFGFYPLEQYWGTITENPARVVVYDTNLPKDWKILKNWKYTNFLKEHYTLRETFGPYEIYILSEKKK</sequence>
<name>A0A1F7HFH3_9BACT</name>
<evidence type="ECO:0000313" key="4">
    <source>
        <dbReference type="Proteomes" id="UP000177199"/>
    </source>
</evidence>
<feature type="transmembrane region" description="Helical" evidence="1">
    <location>
        <begin position="297"/>
        <end position="315"/>
    </location>
</feature>
<accession>A0A1F7HFH3</accession>
<gene>
    <name evidence="3" type="ORF">A3F29_01845</name>
</gene>
<dbReference type="EMBL" id="MFZV01000057">
    <property type="protein sequence ID" value="OGK29795.1"/>
    <property type="molecule type" value="Genomic_DNA"/>
</dbReference>
<protein>
    <recommendedName>
        <fullName evidence="2">Glycosyltransferase RgtA/B/C/D-like domain-containing protein</fullName>
    </recommendedName>
</protein>
<proteinExistence type="predicted"/>
<dbReference type="AlphaFoldDB" id="A0A1F7HFH3"/>
<feature type="transmembrane region" description="Helical" evidence="1">
    <location>
        <begin position="102"/>
        <end position="121"/>
    </location>
</feature>
<comment type="caution">
    <text evidence="3">The sequence shown here is derived from an EMBL/GenBank/DDBJ whole genome shotgun (WGS) entry which is preliminary data.</text>
</comment>
<feature type="transmembrane region" description="Helical" evidence="1">
    <location>
        <begin position="322"/>
        <end position="342"/>
    </location>
</feature>
<feature type="transmembrane region" description="Helical" evidence="1">
    <location>
        <begin position="151"/>
        <end position="182"/>
    </location>
</feature>